<keyword evidence="5" id="KW-0680">Restriction system</keyword>
<dbReference type="InterPro" id="IPR050750">
    <property type="entry name" value="C5-MTase"/>
</dbReference>
<comment type="catalytic activity">
    <reaction evidence="6">
        <text>a 2'-deoxycytidine in DNA + S-adenosyl-L-methionine = a 5-methyl-2'-deoxycytidine in DNA + S-adenosyl-L-homocysteine + H(+)</text>
        <dbReference type="Rhea" id="RHEA:13681"/>
        <dbReference type="Rhea" id="RHEA-COMP:11369"/>
        <dbReference type="Rhea" id="RHEA-COMP:11370"/>
        <dbReference type="ChEBI" id="CHEBI:15378"/>
        <dbReference type="ChEBI" id="CHEBI:57856"/>
        <dbReference type="ChEBI" id="CHEBI:59789"/>
        <dbReference type="ChEBI" id="CHEBI:85452"/>
        <dbReference type="ChEBI" id="CHEBI:85454"/>
        <dbReference type="EC" id="2.1.1.37"/>
    </reaction>
</comment>
<keyword evidence="10" id="KW-1185">Reference proteome</keyword>
<evidence type="ECO:0000256" key="4">
    <source>
        <dbReference type="ARBA" id="ARBA00022691"/>
    </source>
</evidence>
<sequence>MDSTKQLIEEQRVLSFCYGYGGLERGVQQVIPIQPVAYLEIESFQDFNLVAAMEKGVVDSAPIWTDIKTFDPEPFRNRIHGFIGGYPCQGESHAGKRQLWNDPRFLWPHIEKCISSIRPVWCFFENVSGHLSGSFPYVLSSLRDLGYIVEPGLFTASEVGAPHERKRLFILALENTEFAFRWATAQLPDSTKRTQSANMSCHASRKQLVNTQSNGNRGGSCEVSRANEEIQQQYENTKSFKSGKELANTNGKGRKRNGQPSRSKKEITRPTKSGKKFSYTSNSGNGESCKEYQTGKFITNGNKWPARQGKQQHEWEEPRTIKPGMGCTINGYNFRTELLRQYGNGVVSQQAAYAFDNLLVKMIS</sequence>
<dbReference type="RefSeq" id="WP_170864635.1">
    <property type="nucleotide sequence ID" value="NZ_FQYP01000009.1"/>
</dbReference>
<keyword evidence="4 7" id="KW-0949">S-adenosyl-L-methionine</keyword>
<evidence type="ECO:0000256" key="1">
    <source>
        <dbReference type="ARBA" id="ARBA00011975"/>
    </source>
</evidence>
<reference evidence="10" key="1">
    <citation type="submission" date="2016-11" db="EMBL/GenBank/DDBJ databases">
        <authorList>
            <person name="Varghese N."/>
            <person name="Submissions S."/>
        </authorList>
    </citation>
    <scope>NUCLEOTIDE SEQUENCE [LARGE SCALE GENOMIC DNA]</scope>
    <source>
        <strain evidence="10">DSM 22623</strain>
    </source>
</reference>
<dbReference type="GO" id="GO:0032259">
    <property type="term" value="P:methylation"/>
    <property type="evidence" value="ECO:0007669"/>
    <property type="project" value="UniProtKB-KW"/>
</dbReference>
<dbReference type="PRINTS" id="PR00105">
    <property type="entry name" value="C5METTRFRASE"/>
</dbReference>
<dbReference type="Pfam" id="PF00145">
    <property type="entry name" value="DNA_methylase"/>
    <property type="match status" value="1"/>
</dbReference>
<dbReference type="InterPro" id="IPR001525">
    <property type="entry name" value="C5_MeTfrase"/>
</dbReference>
<keyword evidence="3 7" id="KW-0808">Transferase</keyword>
<dbReference type="EMBL" id="FQYP01000009">
    <property type="protein sequence ID" value="SHJ45133.1"/>
    <property type="molecule type" value="Genomic_DNA"/>
</dbReference>
<dbReference type="InterPro" id="IPR029063">
    <property type="entry name" value="SAM-dependent_MTases_sf"/>
</dbReference>
<dbReference type="GO" id="GO:0009307">
    <property type="term" value="P:DNA restriction-modification system"/>
    <property type="evidence" value="ECO:0007669"/>
    <property type="project" value="UniProtKB-KW"/>
</dbReference>
<keyword evidence="2 7" id="KW-0489">Methyltransferase</keyword>
<dbReference type="PANTHER" id="PTHR46098">
    <property type="entry name" value="TRNA (CYTOSINE(38)-C(5))-METHYLTRANSFERASE"/>
    <property type="match status" value="1"/>
</dbReference>
<dbReference type="AlphaFoldDB" id="A0A1M6JEI0"/>
<organism evidence="9 10">
    <name type="scientific">Aquimarina spongiae</name>
    <dbReference type="NCBI Taxonomy" id="570521"/>
    <lineage>
        <taxon>Bacteria</taxon>
        <taxon>Pseudomonadati</taxon>
        <taxon>Bacteroidota</taxon>
        <taxon>Flavobacteriia</taxon>
        <taxon>Flavobacteriales</taxon>
        <taxon>Flavobacteriaceae</taxon>
        <taxon>Aquimarina</taxon>
    </lineage>
</organism>
<evidence type="ECO:0000256" key="8">
    <source>
        <dbReference type="SAM" id="MobiDB-lite"/>
    </source>
</evidence>
<protein>
    <recommendedName>
        <fullName evidence="1">DNA (cytosine-5-)-methyltransferase</fullName>
        <ecNumber evidence="1">2.1.1.37</ecNumber>
    </recommendedName>
</protein>
<dbReference type="Proteomes" id="UP000184432">
    <property type="component" value="Unassembled WGS sequence"/>
</dbReference>
<dbReference type="GO" id="GO:0003886">
    <property type="term" value="F:DNA (cytosine-5-)-methyltransferase activity"/>
    <property type="evidence" value="ECO:0007669"/>
    <property type="project" value="UniProtKB-EC"/>
</dbReference>
<evidence type="ECO:0000256" key="7">
    <source>
        <dbReference type="PROSITE-ProRule" id="PRU01016"/>
    </source>
</evidence>
<dbReference type="Gene3D" id="3.40.50.150">
    <property type="entry name" value="Vaccinia Virus protein VP39"/>
    <property type="match status" value="1"/>
</dbReference>
<evidence type="ECO:0000313" key="10">
    <source>
        <dbReference type="Proteomes" id="UP000184432"/>
    </source>
</evidence>
<comment type="similarity">
    <text evidence="7">Belongs to the class I-like SAM-binding methyltransferase superfamily. C5-methyltransferase family.</text>
</comment>
<feature type="region of interest" description="Disordered" evidence="8">
    <location>
        <begin position="234"/>
        <end position="285"/>
    </location>
</feature>
<dbReference type="EC" id="2.1.1.37" evidence="1"/>
<proteinExistence type="inferred from homology"/>
<evidence type="ECO:0000313" key="9">
    <source>
        <dbReference type="EMBL" id="SHJ45133.1"/>
    </source>
</evidence>
<evidence type="ECO:0000256" key="5">
    <source>
        <dbReference type="ARBA" id="ARBA00022747"/>
    </source>
</evidence>
<feature type="active site" evidence="7">
    <location>
        <position position="88"/>
    </location>
</feature>
<dbReference type="PANTHER" id="PTHR46098:SF1">
    <property type="entry name" value="TRNA (CYTOSINE(38)-C(5))-METHYLTRANSFERASE"/>
    <property type="match status" value="1"/>
</dbReference>
<gene>
    <name evidence="9" type="ORF">SAMN04488508_10925</name>
</gene>
<evidence type="ECO:0000256" key="6">
    <source>
        <dbReference type="ARBA" id="ARBA00047422"/>
    </source>
</evidence>
<evidence type="ECO:0000256" key="3">
    <source>
        <dbReference type="ARBA" id="ARBA00022679"/>
    </source>
</evidence>
<name>A0A1M6JEI0_9FLAO</name>
<accession>A0A1M6JEI0</accession>
<evidence type="ECO:0000256" key="2">
    <source>
        <dbReference type="ARBA" id="ARBA00022603"/>
    </source>
</evidence>
<dbReference type="PROSITE" id="PS51679">
    <property type="entry name" value="SAM_MT_C5"/>
    <property type="match status" value="1"/>
</dbReference>
<dbReference type="STRING" id="570521.SAMN04488508_10925"/>
<dbReference type="SUPFAM" id="SSF53335">
    <property type="entry name" value="S-adenosyl-L-methionine-dependent methyltransferases"/>
    <property type="match status" value="1"/>
</dbReference>